<dbReference type="EMBL" id="JBHLZP010000359">
    <property type="protein sequence ID" value="MFB9837256.1"/>
    <property type="molecule type" value="Genomic_DNA"/>
</dbReference>
<dbReference type="InterPro" id="IPR029068">
    <property type="entry name" value="Glyas_Bleomycin-R_OHBP_Dase"/>
</dbReference>
<dbReference type="Gene3D" id="3.10.180.10">
    <property type="entry name" value="2,3-Dihydroxybiphenyl 1,2-Dioxygenase, domain 1"/>
    <property type="match status" value="2"/>
</dbReference>
<comment type="caution">
    <text evidence="2">The sequence shown here is derived from an EMBL/GenBank/DDBJ whole genome shotgun (WGS) entry which is preliminary data.</text>
</comment>
<dbReference type="SUPFAM" id="SSF54593">
    <property type="entry name" value="Glyoxalase/Bleomycin resistance protein/Dihydroxybiphenyl dioxygenase"/>
    <property type="match status" value="2"/>
</dbReference>
<accession>A0ABV5YRT3</accession>
<dbReference type="PANTHER" id="PTHR35908:SF1">
    <property type="entry name" value="CONSERVED PROTEIN"/>
    <property type="match status" value="1"/>
</dbReference>
<dbReference type="InterPro" id="IPR041581">
    <property type="entry name" value="Glyoxalase_6"/>
</dbReference>
<organism evidence="2 3">
    <name type="scientific">Actinoallomurus acaciae</name>
    <dbReference type="NCBI Taxonomy" id="502577"/>
    <lineage>
        <taxon>Bacteria</taxon>
        <taxon>Bacillati</taxon>
        <taxon>Actinomycetota</taxon>
        <taxon>Actinomycetes</taxon>
        <taxon>Streptosporangiales</taxon>
        <taxon>Thermomonosporaceae</taxon>
        <taxon>Actinoallomurus</taxon>
    </lineage>
</organism>
<protein>
    <submittedName>
        <fullName evidence="2">VOC family protein</fullName>
    </submittedName>
</protein>
<sequence>MIAQLKTVAFDAPDIAAEADFYAALAGWTQSYTDDDWITMRTPDGWRIAFQLAPDHVAPRWPDPAAPQQAHLDLRVPDIDAAADKAVSLGATPLRRGERRHTLADPASHPFDLCVKEDDPNTTVMGVMLDCPDAKALSTFYSELLGKPITYEAPGAAMIGEDGGMPVLFQQVADYRAPRWPDPAAPQQVHFDLLVERADLESAERAALAIGATRLPAEGDNWRVYADPAGKPFCLTWNEASV</sequence>
<dbReference type="Proteomes" id="UP001589627">
    <property type="component" value="Unassembled WGS sequence"/>
</dbReference>
<evidence type="ECO:0000259" key="1">
    <source>
        <dbReference type="PROSITE" id="PS51819"/>
    </source>
</evidence>
<proteinExistence type="predicted"/>
<dbReference type="RefSeq" id="WP_378210071.1">
    <property type="nucleotide sequence ID" value="NZ_JBHLZP010000359.1"/>
</dbReference>
<reference evidence="2 3" key="1">
    <citation type="submission" date="2024-09" db="EMBL/GenBank/DDBJ databases">
        <authorList>
            <person name="Sun Q."/>
            <person name="Mori K."/>
        </authorList>
    </citation>
    <scope>NUCLEOTIDE SEQUENCE [LARGE SCALE GENOMIC DNA]</scope>
    <source>
        <strain evidence="2 3">TBRC 0563</strain>
    </source>
</reference>
<dbReference type="PROSITE" id="PS51819">
    <property type="entry name" value="VOC"/>
    <property type="match status" value="1"/>
</dbReference>
<name>A0ABV5YRT3_9ACTN</name>
<evidence type="ECO:0000313" key="2">
    <source>
        <dbReference type="EMBL" id="MFB9837256.1"/>
    </source>
</evidence>
<dbReference type="CDD" id="cd06587">
    <property type="entry name" value="VOC"/>
    <property type="match status" value="1"/>
</dbReference>
<gene>
    <name evidence="2" type="ORF">ACFFNX_34295</name>
</gene>
<dbReference type="PANTHER" id="PTHR35908">
    <property type="entry name" value="HYPOTHETICAL FUSION PROTEIN"/>
    <property type="match status" value="1"/>
</dbReference>
<dbReference type="InterPro" id="IPR037523">
    <property type="entry name" value="VOC_core"/>
</dbReference>
<dbReference type="Pfam" id="PF18029">
    <property type="entry name" value="Glyoxalase_6"/>
    <property type="match status" value="2"/>
</dbReference>
<keyword evidence="3" id="KW-1185">Reference proteome</keyword>
<evidence type="ECO:0000313" key="3">
    <source>
        <dbReference type="Proteomes" id="UP001589627"/>
    </source>
</evidence>
<feature type="domain" description="VOC" evidence="1">
    <location>
        <begin position="4"/>
        <end position="130"/>
    </location>
</feature>